<dbReference type="Proteomes" id="UP000472273">
    <property type="component" value="Unplaced"/>
</dbReference>
<dbReference type="PANTHER" id="PTHR15430">
    <property type="entry name" value="GLOMULIN"/>
    <property type="match status" value="1"/>
</dbReference>
<dbReference type="OMA" id="TRCILKH"/>
<evidence type="ECO:0000313" key="2">
    <source>
        <dbReference type="Proteomes" id="UP000472273"/>
    </source>
</evidence>
<accession>A0A670YK90</accession>
<dbReference type="GO" id="GO:0005737">
    <property type="term" value="C:cytoplasm"/>
    <property type="evidence" value="ECO:0007669"/>
    <property type="project" value="TreeGrafter"/>
</dbReference>
<dbReference type="GO" id="GO:0055105">
    <property type="term" value="F:ubiquitin-protein transferase inhibitor activity"/>
    <property type="evidence" value="ECO:0007669"/>
    <property type="project" value="TreeGrafter"/>
</dbReference>
<evidence type="ECO:0008006" key="3">
    <source>
        <dbReference type="Google" id="ProtNLM"/>
    </source>
</evidence>
<dbReference type="InterPro" id="IPR019516">
    <property type="entry name" value="Glomulin/ALF4"/>
</dbReference>
<name>A0A670YK90_PSETE</name>
<dbReference type="AlphaFoldDB" id="A0A670YK90"/>
<dbReference type="Ensembl" id="ENSPTXT00000009335.1">
    <property type="protein sequence ID" value="ENSPTXP00000009026.1"/>
    <property type="gene ID" value="ENSPTXG00000006493.1"/>
</dbReference>
<dbReference type="PANTHER" id="PTHR15430:SF1">
    <property type="entry name" value="GLOMULIN"/>
    <property type="match status" value="1"/>
</dbReference>
<keyword evidence="2" id="KW-1185">Reference proteome</keyword>
<reference evidence="1" key="2">
    <citation type="submission" date="2025-09" db="UniProtKB">
        <authorList>
            <consortium name="Ensembl"/>
        </authorList>
    </citation>
    <scope>IDENTIFICATION</scope>
</reference>
<sequence>KMAKELQELIQRCQFLDEENFKGEDYNLFQVAGQKCFEEGNIADVLEIVQNEKNGVIIRNMGWSLIGPIVRCMLKQEQDDVERQYCMKILDKLVEVSCNICAETVF</sequence>
<organism evidence="1 2">
    <name type="scientific">Pseudonaja textilis</name>
    <name type="common">Eastern brown snake</name>
    <dbReference type="NCBI Taxonomy" id="8673"/>
    <lineage>
        <taxon>Eukaryota</taxon>
        <taxon>Metazoa</taxon>
        <taxon>Chordata</taxon>
        <taxon>Craniata</taxon>
        <taxon>Vertebrata</taxon>
        <taxon>Euteleostomi</taxon>
        <taxon>Lepidosauria</taxon>
        <taxon>Squamata</taxon>
        <taxon>Bifurcata</taxon>
        <taxon>Unidentata</taxon>
        <taxon>Episquamata</taxon>
        <taxon>Toxicofera</taxon>
        <taxon>Serpentes</taxon>
        <taxon>Colubroidea</taxon>
        <taxon>Elapidae</taxon>
        <taxon>Hydrophiinae</taxon>
        <taxon>Pseudonaja</taxon>
    </lineage>
</organism>
<dbReference type="Pfam" id="PF08568">
    <property type="entry name" value="Kinetochor_Ybp2"/>
    <property type="match status" value="1"/>
</dbReference>
<reference evidence="1" key="1">
    <citation type="submission" date="2025-08" db="UniProtKB">
        <authorList>
            <consortium name="Ensembl"/>
        </authorList>
    </citation>
    <scope>IDENTIFICATION</scope>
</reference>
<proteinExistence type="predicted"/>
<dbReference type="GeneTree" id="ENSGT00960000193198"/>
<protein>
    <recommendedName>
        <fullName evidence="3">Glomulin, FKBP associated protein</fullName>
    </recommendedName>
</protein>
<dbReference type="InterPro" id="IPR013877">
    <property type="entry name" value="YAP-bd/ALF4/Glomulin"/>
</dbReference>
<evidence type="ECO:0000313" key="1">
    <source>
        <dbReference type="Ensembl" id="ENSPTXP00000009026.1"/>
    </source>
</evidence>